<organism evidence="1 2">
    <name type="scientific">Nonomuraea angiospora</name>
    <dbReference type="NCBI Taxonomy" id="46172"/>
    <lineage>
        <taxon>Bacteria</taxon>
        <taxon>Bacillati</taxon>
        <taxon>Actinomycetota</taxon>
        <taxon>Actinomycetes</taxon>
        <taxon>Streptosporangiales</taxon>
        <taxon>Streptosporangiaceae</taxon>
        <taxon>Nonomuraea</taxon>
    </lineage>
</organism>
<dbReference type="InterPro" id="IPR054632">
    <property type="entry name" value="Aroma_sacti_dom"/>
</dbReference>
<evidence type="ECO:0000313" key="1">
    <source>
        <dbReference type="EMBL" id="MBE1583083.1"/>
    </source>
</evidence>
<proteinExistence type="predicted"/>
<evidence type="ECO:0000313" key="2">
    <source>
        <dbReference type="Proteomes" id="UP000633509"/>
    </source>
</evidence>
<keyword evidence="2" id="KW-1185">Reference proteome</keyword>
<reference evidence="1 2" key="1">
    <citation type="submission" date="2020-10" db="EMBL/GenBank/DDBJ databases">
        <title>Sequencing the genomes of 1000 actinobacteria strains.</title>
        <authorList>
            <person name="Klenk H.-P."/>
        </authorList>
    </citation>
    <scope>NUCLEOTIDE SEQUENCE [LARGE SCALE GENOMIC DNA]</scope>
    <source>
        <strain evidence="1 2">DSM 43173</strain>
    </source>
</reference>
<name>A0ABR9LR00_9ACTN</name>
<dbReference type="EMBL" id="JADBEK010000001">
    <property type="protein sequence ID" value="MBE1583083.1"/>
    <property type="molecule type" value="Genomic_DNA"/>
</dbReference>
<sequence>MTDLSRLAELGFDLELATPEQLAVLQSLSPEEIELLAEVKSRLEEAAGDVEGHMDGGGFCW</sequence>
<gene>
    <name evidence="1" type="ORF">H4W80_001341</name>
</gene>
<dbReference type="RefSeq" id="WP_192784244.1">
    <property type="nucleotide sequence ID" value="NZ_JADBEK010000001.1"/>
</dbReference>
<accession>A0ABR9LR00</accession>
<protein>
    <submittedName>
        <fullName evidence="1">Uncharacterized protein</fullName>
    </submittedName>
</protein>
<dbReference type="NCBIfam" id="NF045560">
    <property type="entry name" value="aroma_sacti_dom"/>
    <property type="match status" value="1"/>
</dbReference>
<dbReference type="Proteomes" id="UP000633509">
    <property type="component" value="Unassembled WGS sequence"/>
</dbReference>
<comment type="caution">
    <text evidence="1">The sequence shown here is derived from an EMBL/GenBank/DDBJ whole genome shotgun (WGS) entry which is preliminary data.</text>
</comment>